<comment type="caution">
    <text evidence="2">The sequence shown here is derived from an EMBL/GenBank/DDBJ whole genome shotgun (WGS) entry which is preliminary data.</text>
</comment>
<proteinExistence type="predicted"/>
<dbReference type="PANTHER" id="PTHR20883">
    <property type="entry name" value="PHYTANOYL-COA DIOXYGENASE DOMAIN CONTAINING 1"/>
    <property type="match status" value="1"/>
</dbReference>
<name>A0A8J7Q763_9BACT</name>
<dbReference type="Gene3D" id="2.60.120.620">
    <property type="entry name" value="q2cbj1_9rhob like domain"/>
    <property type="match status" value="1"/>
</dbReference>
<comment type="cofactor">
    <cofactor evidence="1">
        <name>Fe(2+)</name>
        <dbReference type="ChEBI" id="CHEBI:29033"/>
    </cofactor>
</comment>
<dbReference type="AlphaFoldDB" id="A0A8J7Q763"/>
<keyword evidence="2" id="KW-0223">Dioxygenase</keyword>
<evidence type="ECO:0000313" key="2">
    <source>
        <dbReference type="EMBL" id="MBO1318019.1"/>
    </source>
</evidence>
<keyword evidence="3" id="KW-1185">Reference proteome</keyword>
<sequence length="278" mass="31178">MDITDAYFETATGPEFLDYFVQNGFVVARGLFDATHIQSIETDIREGYAALKADYTAQAGADTVPPVLGMSKRLLKKLKGSDAYDSLMQQPRFLDTIERFIGPDIMVYNNCDLFINDPVDTNPATLKTLHQETWTGLAVHEIVTWIPLHAPEKGNTITVVPKSHLYGMMPNRNRNLLPIEGFEPEPVIPVWHLQRGDVLFFHPLLLHGTSGRSTLRFSLGFAFKNAYMEASSINTPWGYTGLRQGPMTRVRTILGNDLLTPLRTYGGKTSNAQQYEQP</sequence>
<dbReference type="GO" id="GO:0005506">
    <property type="term" value="F:iron ion binding"/>
    <property type="evidence" value="ECO:0007669"/>
    <property type="project" value="UniProtKB-ARBA"/>
</dbReference>
<keyword evidence="2" id="KW-0560">Oxidoreductase</keyword>
<reference evidence="2" key="1">
    <citation type="submission" date="2021-03" db="EMBL/GenBank/DDBJ databases">
        <authorList>
            <person name="Wang G."/>
        </authorList>
    </citation>
    <scope>NUCLEOTIDE SEQUENCE</scope>
    <source>
        <strain evidence="2">KCTC 12899</strain>
    </source>
</reference>
<dbReference type="RefSeq" id="WP_207857576.1">
    <property type="nucleotide sequence ID" value="NZ_JAFREP010000004.1"/>
</dbReference>
<dbReference type="SUPFAM" id="SSF51197">
    <property type="entry name" value="Clavaminate synthase-like"/>
    <property type="match status" value="1"/>
</dbReference>
<protein>
    <submittedName>
        <fullName evidence="2">Phytanoyl-CoA dioxygenase family protein</fullName>
    </submittedName>
</protein>
<evidence type="ECO:0000256" key="1">
    <source>
        <dbReference type="ARBA" id="ARBA00001954"/>
    </source>
</evidence>
<dbReference type="GO" id="GO:0016706">
    <property type="term" value="F:2-oxoglutarate-dependent dioxygenase activity"/>
    <property type="evidence" value="ECO:0007669"/>
    <property type="project" value="UniProtKB-ARBA"/>
</dbReference>
<dbReference type="EMBL" id="JAFREP010000004">
    <property type="protein sequence ID" value="MBO1318019.1"/>
    <property type="molecule type" value="Genomic_DNA"/>
</dbReference>
<accession>A0A8J7Q763</accession>
<dbReference type="PANTHER" id="PTHR20883:SF48">
    <property type="entry name" value="ECTOINE DIOXYGENASE"/>
    <property type="match status" value="1"/>
</dbReference>
<gene>
    <name evidence="2" type="ORF">J3U88_06055</name>
</gene>
<dbReference type="Proteomes" id="UP000664417">
    <property type="component" value="Unassembled WGS sequence"/>
</dbReference>
<dbReference type="Pfam" id="PF05721">
    <property type="entry name" value="PhyH"/>
    <property type="match status" value="1"/>
</dbReference>
<dbReference type="InterPro" id="IPR008775">
    <property type="entry name" value="Phytyl_CoA_dOase-like"/>
</dbReference>
<evidence type="ECO:0000313" key="3">
    <source>
        <dbReference type="Proteomes" id="UP000664417"/>
    </source>
</evidence>
<organism evidence="2 3">
    <name type="scientific">Acanthopleuribacter pedis</name>
    <dbReference type="NCBI Taxonomy" id="442870"/>
    <lineage>
        <taxon>Bacteria</taxon>
        <taxon>Pseudomonadati</taxon>
        <taxon>Acidobacteriota</taxon>
        <taxon>Holophagae</taxon>
        <taxon>Acanthopleuribacterales</taxon>
        <taxon>Acanthopleuribacteraceae</taxon>
        <taxon>Acanthopleuribacter</taxon>
    </lineage>
</organism>